<dbReference type="EMBL" id="JBHEZZ010000004">
    <property type="protein sequence ID" value="MFC1401564.1"/>
    <property type="molecule type" value="Genomic_DNA"/>
</dbReference>
<name>A0ABV6UJD3_9ACTN</name>
<keyword evidence="2" id="KW-1185">Reference proteome</keyword>
<evidence type="ECO:0000313" key="2">
    <source>
        <dbReference type="Proteomes" id="UP001592528"/>
    </source>
</evidence>
<evidence type="ECO:0000313" key="1">
    <source>
        <dbReference type="EMBL" id="MFC1401564.1"/>
    </source>
</evidence>
<organism evidence="1 2">
    <name type="scientific">Streptacidiphilus cavernicola</name>
    <dbReference type="NCBI Taxonomy" id="3342716"/>
    <lineage>
        <taxon>Bacteria</taxon>
        <taxon>Bacillati</taxon>
        <taxon>Actinomycetota</taxon>
        <taxon>Actinomycetes</taxon>
        <taxon>Kitasatosporales</taxon>
        <taxon>Streptomycetaceae</taxon>
        <taxon>Streptacidiphilus</taxon>
    </lineage>
</organism>
<reference evidence="1 2" key="1">
    <citation type="submission" date="2024-09" db="EMBL/GenBank/DDBJ databases">
        <authorList>
            <person name="Lee S.D."/>
        </authorList>
    </citation>
    <scope>NUCLEOTIDE SEQUENCE [LARGE SCALE GENOMIC DNA]</scope>
    <source>
        <strain evidence="1 2">N1-5</strain>
    </source>
</reference>
<sequence>MTDPSAPVRAEDFIGTRPRTDVEQAFAELEAAAAAPQLQTQYCRGALAAYLWALGRGSSAPITGARPDFDIPDLAHITAEVDASVAQLDDRLHRMAPRDYLQGAHDALAWLCGLTDDIPSSGSGAV</sequence>
<accession>A0ABV6UJD3</accession>
<gene>
    <name evidence="1" type="ORF">ACEZDJ_09715</name>
</gene>
<comment type="caution">
    <text evidence="1">The sequence shown here is derived from an EMBL/GenBank/DDBJ whole genome shotgun (WGS) entry which is preliminary data.</text>
</comment>
<dbReference type="RefSeq" id="WP_030259722.1">
    <property type="nucleotide sequence ID" value="NZ_JBHEZZ010000004.1"/>
</dbReference>
<dbReference type="Proteomes" id="UP001592528">
    <property type="component" value="Unassembled WGS sequence"/>
</dbReference>
<proteinExistence type="predicted"/>
<protein>
    <submittedName>
        <fullName evidence="1">Uncharacterized protein</fullName>
    </submittedName>
</protein>